<reference evidence="2 3" key="1">
    <citation type="submission" date="2018-08" db="EMBL/GenBank/DDBJ databases">
        <title>Mucilaginibacter sp. MYSH2.</title>
        <authorList>
            <person name="Seo T."/>
        </authorList>
    </citation>
    <scope>NUCLEOTIDE SEQUENCE [LARGE SCALE GENOMIC DNA]</scope>
    <source>
        <strain evidence="2 3">MYSH2</strain>
    </source>
</reference>
<dbReference type="RefSeq" id="WP_117392763.1">
    <property type="nucleotide sequence ID" value="NZ_QWDC01000002.1"/>
</dbReference>
<dbReference type="Gene3D" id="3.40.1440.10">
    <property type="entry name" value="GIY-YIG endonuclease"/>
    <property type="match status" value="1"/>
</dbReference>
<accession>A0A372NVK2</accession>
<feature type="domain" description="GIY-YIG" evidence="1">
    <location>
        <begin position="3"/>
        <end position="61"/>
    </location>
</feature>
<dbReference type="InterPro" id="IPR000305">
    <property type="entry name" value="GIY-YIG_endonuc"/>
</dbReference>
<organism evidence="2 3">
    <name type="scientific">Mucilaginibacter conchicola</name>
    <dbReference type="NCBI Taxonomy" id="2303333"/>
    <lineage>
        <taxon>Bacteria</taxon>
        <taxon>Pseudomonadati</taxon>
        <taxon>Bacteroidota</taxon>
        <taxon>Sphingobacteriia</taxon>
        <taxon>Sphingobacteriales</taxon>
        <taxon>Sphingobacteriaceae</taxon>
        <taxon>Mucilaginibacter</taxon>
    </lineage>
</organism>
<dbReference type="EMBL" id="QWDC01000002">
    <property type="protein sequence ID" value="RFZ93054.1"/>
    <property type="molecule type" value="Genomic_DNA"/>
</dbReference>
<dbReference type="OrthoDB" id="1495241at2"/>
<dbReference type="Pfam" id="PF01541">
    <property type="entry name" value="GIY-YIG"/>
    <property type="match status" value="1"/>
</dbReference>
<dbReference type="SUPFAM" id="SSF82771">
    <property type="entry name" value="GIY-YIG endonuclease"/>
    <property type="match status" value="1"/>
</dbReference>
<keyword evidence="3" id="KW-1185">Reference proteome</keyword>
<gene>
    <name evidence="2" type="ORF">D0C36_14300</name>
</gene>
<dbReference type="InterPro" id="IPR035901">
    <property type="entry name" value="GIY-YIG_endonuc_sf"/>
</dbReference>
<proteinExistence type="predicted"/>
<name>A0A372NVK2_9SPHI</name>
<comment type="caution">
    <text evidence="2">The sequence shown here is derived from an EMBL/GenBank/DDBJ whole genome shotgun (WGS) entry which is preliminary data.</text>
</comment>
<evidence type="ECO:0000313" key="2">
    <source>
        <dbReference type="EMBL" id="RFZ93054.1"/>
    </source>
</evidence>
<dbReference type="AlphaFoldDB" id="A0A372NVK2"/>
<dbReference type="Proteomes" id="UP000264217">
    <property type="component" value="Unassembled WGS sequence"/>
</dbReference>
<evidence type="ECO:0000259" key="1">
    <source>
        <dbReference type="PROSITE" id="PS50164"/>
    </source>
</evidence>
<dbReference type="PROSITE" id="PS50164">
    <property type="entry name" value="GIY_YIG"/>
    <property type="match status" value="1"/>
</dbReference>
<sequence>MQRGGCVYIITNKQHSVLYTGVTSDIIGRIYQHKNKIYPNSFTSKYNCDKLVYYFFYSHIE</sequence>
<protein>
    <submittedName>
        <fullName evidence="2">GIY-YIG nuclease family protein</fullName>
    </submittedName>
</protein>
<evidence type="ECO:0000313" key="3">
    <source>
        <dbReference type="Proteomes" id="UP000264217"/>
    </source>
</evidence>